<gene>
    <name evidence="3" type="ORF">FA014_04005</name>
</gene>
<comment type="similarity">
    <text evidence="1">Belongs to the AHA1 family.</text>
</comment>
<dbReference type="AlphaFoldDB" id="A0A7Z8K243"/>
<dbReference type="CDD" id="cd07814">
    <property type="entry name" value="SRPBCC_CalC_Aha1-like"/>
    <property type="match status" value="1"/>
</dbReference>
<reference evidence="3 4" key="1">
    <citation type="submission" date="2019-05" db="EMBL/GenBank/DDBJ databases">
        <title>Genome sequence of Cellulomonas hominis strain CS1.</title>
        <authorList>
            <person name="Belmont J."/>
            <person name="Maclea K.S."/>
        </authorList>
    </citation>
    <scope>NUCLEOTIDE SEQUENCE [LARGE SCALE GENOMIC DNA]</scope>
    <source>
        <strain evidence="3 4">CS1</strain>
    </source>
</reference>
<dbReference type="SUPFAM" id="SSF55961">
    <property type="entry name" value="Bet v1-like"/>
    <property type="match status" value="1"/>
</dbReference>
<evidence type="ECO:0000313" key="4">
    <source>
        <dbReference type="Proteomes" id="UP000308121"/>
    </source>
</evidence>
<organism evidence="3 4">
    <name type="scientific">Cellulomonas hominis</name>
    <dbReference type="NCBI Taxonomy" id="156981"/>
    <lineage>
        <taxon>Bacteria</taxon>
        <taxon>Bacillati</taxon>
        <taxon>Actinomycetota</taxon>
        <taxon>Actinomycetes</taxon>
        <taxon>Micrococcales</taxon>
        <taxon>Cellulomonadaceae</taxon>
        <taxon>Cellulomonas</taxon>
    </lineage>
</organism>
<dbReference type="OrthoDB" id="5185819at2"/>
<name>A0A7Z8K243_9CELL</name>
<dbReference type="Pfam" id="PF08327">
    <property type="entry name" value="AHSA1"/>
    <property type="match status" value="1"/>
</dbReference>
<dbReference type="RefSeq" id="WP_154728416.1">
    <property type="nucleotide sequence ID" value="NZ_SZYE01000016.1"/>
</dbReference>
<evidence type="ECO:0000259" key="2">
    <source>
        <dbReference type="Pfam" id="PF08327"/>
    </source>
</evidence>
<comment type="caution">
    <text evidence="3">The sequence shown here is derived from an EMBL/GenBank/DDBJ whole genome shotgun (WGS) entry which is preliminary data.</text>
</comment>
<dbReference type="InterPro" id="IPR023393">
    <property type="entry name" value="START-like_dom_sf"/>
</dbReference>
<proteinExistence type="inferred from homology"/>
<evidence type="ECO:0000256" key="1">
    <source>
        <dbReference type="ARBA" id="ARBA00006817"/>
    </source>
</evidence>
<evidence type="ECO:0000313" key="3">
    <source>
        <dbReference type="EMBL" id="TKR26755.1"/>
    </source>
</evidence>
<dbReference type="Proteomes" id="UP000308121">
    <property type="component" value="Unassembled WGS sequence"/>
</dbReference>
<feature type="domain" description="Activator of Hsp90 ATPase homologue 1/2-like C-terminal" evidence="2">
    <location>
        <begin position="21"/>
        <end position="158"/>
    </location>
</feature>
<accession>A0A7Z8K243</accession>
<dbReference type="InterPro" id="IPR013538">
    <property type="entry name" value="ASHA1/2-like_C"/>
</dbReference>
<sequence length="161" mass="17707">MPVDTIKDTDALTLTVVTELDAPPERVWRLWSEGEQLSRWWGPPEWPATFPAHDLTPGAESRYYMTGPDGTRAHGWWRVLAVDPPRTIEIQDGFSDADGNPDDAMPAAVMRTELTPVDGGTRMTITTRFPDAEAMAQVIAMGMEEGMREAVGQIPALLAEG</sequence>
<protein>
    <submittedName>
        <fullName evidence="3">SRPBCC domain-containing protein</fullName>
    </submittedName>
</protein>
<dbReference type="EMBL" id="SZYE01000016">
    <property type="protein sequence ID" value="TKR26755.1"/>
    <property type="molecule type" value="Genomic_DNA"/>
</dbReference>
<dbReference type="Gene3D" id="3.30.530.20">
    <property type="match status" value="1"/>
</dbReference>